<evidence type="ECO:0000313" key="2">
    <source>
        <dbReference type="EMBL" id="CEM07326.1"/>
    </source>
</evidence>
<dbReference type="VEuPathDB" id="CryptoDB:Cvel_15198"/>
<organism evidence="2">
    <name type="scientific">Chromera velia CCMP2878</name>
    <dbReference type="NCBI Taxonomy" id="1169474"/>
    <lineage>
        <taxon>Eukaryota</taxon>
        <taxon>Sar</taxon>
        <taxon>Alveolata</taxon>
        <taxon>Colpodellida</taxon>
        <taxon>Chromeraceae</taxon>
        <taxon>Chromera</taxon>
    </lineage>
</organism>
<name>A0A0G4F562_9ALVE</name>
<feature type="region of interest" description="Disordered" evidence="1">
    <location>
        <begin position="682"/>
        <end position="760"/>
    </location>
</feature>
<reference evidence="2" key="1">
    <citation type="submission" date="2014-11" db="EMBL/GenBank/DDBJ databases">
        <authorList>
            <person name="Otto D Thomas"/>
            <person name="Naeem Raeece"/>
        </authorList>
    </citation>
    <scope>NUCLEOTIDE SEQUENCE</scope>
</reference>
<accession>A0A0G4F562</accession>
<feature type="region of interest" description="Disordered" evidence="1">
    <location>
        <begin position="601"/>
        <end position="630"/>
    </location>
</feature>
<feature type="compositionally biased region" description="Polar residues" evidence="1">
    <location>
        <begin position="606"/>
        <end position="626"/>
    </location>
</feature>
<gene>
    <name evidence="2" type="ORF">Cvel_15198</name>
</gene>
<feature type="compositionally biased region" description="Gly residues" evidence="1">
    <location>
        <begin position="727"/>
        <end position="749"/>
    </location>
</feature>
<dbReference type="EMBL" id="CDMZ01000124">
    <property type="protein sequence ID" value="CEM07326.1"/>
    <property type="molecule type" value="Genomic_DNA"/>
</dbReference>
<sequence>MCLCSSLCALSIARGHQQALSVDCGGDIPWVPRRMLPTDQAKAEHYAIYGIPLDPLPWPPLPDGSRQRQDFGPGTYLFDSLTYTVAKAAALPTRFPAFICYEMPTEALQTLEVANLQPSSGRLHACLQQFVVESRRAATETKYTDPRRLNWPRVDGIRRSDVIRGPLVRSATGAAAASGQDSKANSKKAMAYVVFSSSGHQYCFLSGRVVELLSAHRVGFVSLQAADEAESQPTRLSPPVTPIEGMSAADRWASLVNRDALSHGGQRDREREAMSPLSGNGGGSPLAATATSRVDVPPLKNPAREGAPPPAPAAGGGAGEIPPPLQVARAASVTAATDFEASGSSSGLATLMHHLRKQQQQSAEGTLTPTHQHAPVQQQKKQTEGITLQRAESEGVLSDGGVGVRTVEGVGTSLSSSQQQGQGGRTGTGMMMPCRRPQRTTSPLAFWHRVSTDGGMVPHTSGCWGRIGDLGTTRDSGCEGSLHLEEVFARPSTMRKDDIYTNLFTQEAQSPSDAFLNVYASPEGARVSMAGSKAEGVCRAAAECRAGGGRARAGCRAGAGCRARAECRVGAGCRARAAYRVRAGCRAGADVDATSTAWREGLGKTGHQSGASTGSAAPTGDGQKSATGGRECDVMEARCSPVFLRRKEGTLAGLVGDLGSLRDRGLDSGCEGARMGRRSTWEATPLHGNGEDSASQRGGVCTGSKIQGKAGADDGNLRVVRNPRGAGPHGRPGGGGPGRGLFGGAGGGRRGVETARPPRGLEQLRGGRDGCDANRASKLQNTQFRDVVRGGEPFEEPRHGGADTDVAAEWALSNKTKNRLAHAYHGNTSASPWKNLYEGFRQWLIESGGSEEEFNKLSLEKRLNLRKQFDDSEADDGQDRKRRRSALSALSSDALLPIDDKEIKPLLADIDRCEFLPRDWIEQTSLVIRRQKERCDDRDGMVQPLAVVRFSRGGKTRALKELAIMLGNTIFVSFNGKDHTDLSMAEEEDVLLHSQVSLLDCLLIRVAWALLPAQRKVAQNFAAWRSQHTVSRKLIQDHLSGKDCVLLVDELNALLGLANMLEKRVPEVQYRAQQLPLLKVTEWEDAKHLGVTARGEAAYFGRSPGLLVSSLREQTEPVRFVRNAEGVPKDPAGWRTWLEQLIKVTLEGTRPTDGLLMGWWKFFDLDHNDKLSIAPVFLSEMLKQCEGARVNGDDVHALALTLDRLRSVDEGDGKAWEAVVAVALGLRLLGLSVGVEWERLQPCPDIKSLAPGDLESFGGVIRLHGEAFSAEELKAAMRRRLEKGLSTLNGRIGFLVLPVSARFAKYDLFVCACTPGLKNIETWGYQCKEGGENPPLKSFPMEVHHGVWLRGKQKNQTQHDTWIVPPEDQIADLLGHSLASAAPFNWFHLSS</sequence>
<protein>
    <submittedName>
        <fullName evidence="2">Uncharacterized protein</fullName>
    </submittedName>
</protein>
<evidence type="ECO:0000256" key="1">
    <source>
        <dbReference type="SAM" id="MobiDB-lite"/>
    </source>
</evidence>
<feature type="compositionally biased region" description="Low complexity" evidence="1">
    <location>
        <begin position="404"/>
        <end position="420"/>
    </location>
</feature>
<feature type="region of interest" description="Disordered" evidence="1">
    <location>
        <begin position="260"/>
        <end position="323"/>
    </location>
</feature>
<proteinExistence type="predicted"/>
<feature type="compositionally biased region" description="Polar residues" evidence="1">
    <location>
        <begin position="358"/>
        <end position="386"/>
    </location>
</feature>
<feature type="region of interest" description="Disordered" evidence="1">
    <location>
        <begin position="355"/>
        <end position="433"/>
    </location>
</feature>